<keyword evidence="8" id="KW-0805">Transcription regulation</keyword>
<dbReference type="PROSITE" id="PS50103">
    <property type="entry name" value="ZF_C3H1"/>
    <property type="match status" value="1"/>
</dbReference>
<keyword evidence="10" id="KW-0804">Transcription</keyword>
<evidence type="ECO:0000313" key="17">
    <source>
        <dbReference type="RefSeq" id="XP_015177301.1"/>
    </source>
</evidence>
<evidence type="ECO:0000313" key="16">
    <source>
        <dbReference type="Proteomes" id="UP000694924"/>
    </source>
</evidence>
<dbReference type="Pfam" id="PF01585">
    <property type="entry name" value="G-patch"/>
    <property type="match status" value="1"/>
</dbReference>
<evidence type="ECO:0000256" key="9">
    <source>
        <dbReference type="ARBA" id="ARBA00023125"/>
    </source>
</evidence>
<dbReference type="Proteomes" id="UP000694924">
    <property type="component" value="Unplaced"/>
</dbReference>
<evidence type="ECO:0000256" key="1">
    <source>
        <dbReference type="ARBA" id="ARBA00004062"/>
    </source>
</evidence>
<comment type="function">
    <text evidence="1">Transcription repressor.</text>
</comment>
<evidence type="ECO:0000256" key="4">
    <source>
        <dbReference type="ARBA" id="ARBA00022491"/>
    </source>
</evidence>
<feature type="compositionally biased region" description="Acidic residues" evidence="13">
    <location>
        <begin position="73"/>
        <end position="85"/>
    </location>
</feature>
<organism evidence="16 17">
    <name type="scientific">Polistes dominula</name>
    <name type="common">European paper wasp</name>
    <name type="synonym">Vespa dominula</name>
    <dbReference type="NCBI Taxonomy" id="743375"/>
    <lineage>
        <taxon>Eukaryota</taxon>
        <taxon>Metazoa</taxon>
        <taxon>Ecdysozoa</taxon>
        <taxon>Arthropoda</taxon>
        <taxon>Hexapoda</taxon>
        <taxon>Insecta</taxon>
        <taxon>Pterygota</taxon>
        <taxon>Neoptera</taxon>
        <taxon>Endopterygota</taxon>
        <taxon>Hymenoptera</taxon>
        <taxon>Apocrita</taxon>
        <taxon>Aculeata</taxon>
        <taxon>Vespoidea</taxon>
        <taxon>Vespidae</taxon>
        <taxon>Polistinae</taxon>
        <taxon>Polistini</taxon>
        <taxon>Polistes</taxon>
    </lineage>
</organism>
<evidence type="ECO:0000256" key="13">
    <source>
        <dbReference type="SAM" id="MobiDB-lite"/>
    </source>
</evidence>
<keyword evidence="4" id="KW-0678">Repressor</keyword>
<gene>
    <name evidence="17" type="primary">LOC107066829</name>
</gene>
<dbReference type="PANTHER" id="PTHR46297">
    <property type="entry name" value="ZINC FINGER CCCH-TYPE WITH G PATCH DOMAIN-CONTAINING PROTEIN"/>
    <property type="match status" value="1"/>
</dbReference>
<dbReference type="RefSeq" id="XP_015177301.1">
    <property type="nucleotide sequence ID" value="XM_015321815.1"/>
</dbReference>
<evidence type="ECO:0000256" key="8">
    <source>
        <dbReference type="ARBA" id="ARBA00023015"/>
    </source>
</evidence>
<keyword evidence="16" id="KW-1185">Reference proteome</keyword>
<feature type="domain" description="G-patch" evidence="15">
    <location>
        <begin position="325"/>
        <end position="371"/>
    </location>
</feature>
<dbReference type="SMART" id="SM00443">
    <property type="entry name" value="G_patch"/>
    <property type="match status" value="1"/>
</dbReference>
<keyword evidence="5 12" id="KW-0479">Metal-binding</keyword>
<evidence type="ECO:0000256" key="11">
    <source>
        <dbReference type="ARBA" id="ARBA00023242"/>
    </source>
</evidence>
<evidence type="ECO:0000256" key="2">
    <source>
        <dbReference type="ARBA" id="ARBA00004123"/>
    </source>
</evidence>
<dbReference type="SUPFAM" id="SSF63748">
    <property type="entry name" value="Tudor/PWWP/MBT"/>
    <property type="match status" value="1"/>
</dbReference>
<dbReference type="GeneID" id="107066829"/>
<dbReference type="InterPro" id="IPR000467">
    <property type="entry name" value="G_patch_dom"/>
</dbReference>
<proteinExistence type="predicted"/>
<dbReference type="InterPro" id="IPR000571">
    <property type="entry name" value="Znf_CCCH"/>
</dbReference>
<feature type="domain" description="C3H1-type" evidence="14">
    <location>
        <begin position="183"/>
        <end position="206"/>
    </location>
</feature>
<name>A0ABM1IAR4_POLDO</name>
<protein>
    <recommendedName>
        <fullName evidence="3">Zinc finger CCCH-type with G patch domain-containing protein</fullName>
    </recommendedName>
</protein>
<feature type="region of interest" description="Disordered" evidence="13">
    <location>
        <begin position="276"/>
        <end position="295"/>
    </location>
</feature>
<evidence type="ECO:0000256" key="3">
    <source>
        <dbReference type="ARBA" id="ARBA00022414"/>
    </source>
</evidence>
<feature type="region of interest" description="Disordered" evidence="13">
    <location>
        <begin position="58"/>
        <end position="85"/>
    </location>
</feature>
<evidence type="ECO:0000256" key="10">
    <source>
        <dbReference type="ARBA" id="ARBA00023163"/>
    </source>
</evidence>
<dbReference type="Gene3D" id="2.30.30.1190">
    <property type="match status" value="1"/>
</dbReference>
<keyword evidence="6 12" id="KW-0863">Zinc-finger</keyword>
<keyword evidence="7 12" id="KW-0862">Zinc</keyword>
<sequence length="528" mass="60311">MADVASLKEAIIQYEFQLSQIVSALSMETKESDKNDLLNLKSNLQELIDLTKENLEKLEGIDGESSNMPENKENDEDDENDDDDPLANEYALFKAEIEDCSNNSKSVEQNSEAAGAWNDIEDELKQLEGMKCRARLNNNWDSGGYHNAMICSVDRSTNPTLKSMHEIKVRVLFINPTHKEMLPCPYFFDGNCKFSDDQCHFSHGEIVPFSNLQEYKEPNYENIKIGSRVLVKQNNNLWYRSIVIKMPDEVEEVVRVKLEAKGDVVEVGLQDLVPLDTNDSEISDESDDSDEIDNNEKDYTTEALIDKSLLMTPTTQPLGHWEKHTRGIGSKLMAKMGYVRGTGLGKLADGRIEPVEAVVLPPGRSLDHCMELREIAGNDKNLFSAEFKMRKKQQKLERQRQREYEREKEKEQSNIFNFLNATLNTTLAENKNKDVASTSKSKCNLKTESNWKLNVANFQVGEDITRLERESLKLKNSMTRHSKDSAPYKNILAQYNEKQKKLTELRACEKNIAAEQTQRKNKAKLSIF</sequence>
<accession>A0ABM1IAR4</accession>
<dbReference type="PANTHER" id="PTHR46297:SF1">
    <property type="entry name" value="ZINC FINGER CCCH-TYPE WITH G PATCH DOMAIN-CONTAINING PROTEIN"/>
    <property type="match status" value="1"/>
</dbReference>
<keyword evidence="11" id="KW-0539">Nucleus</keyword>
<evidence type="ECO:0000256" key="12">
    <source>
        <dbReference type="PROSITE-ProRule" id="PRU00723"/>
    </source>
</evidence>
<evidence type="ECO:0000259" key="15">
    <source>
        <dbReference type="PROSITE" id="PS50174"/>
    </source>
</evidence>
<dbReference type="PROSITE" id="PS50174">
    <property type="entry name" value="G_PATCH"/>
    <property type="match status" value="1"/>
</dbReference>
<evidence type="ECO:0000259" key="14">
    <source>
        <dbReference type="PROSITE" id="PS50103"/>
    </source>
</evidence>
<evidence type="ECO:0000256" key="5">
    <source>
        <dbReference type="ARBA" id="ARBA00022723"/>
    </source>
</evidence>
<evidence type="ECO:0000256" key="7">
    <source>
        <dbReference type="ARBA" id="ARBA00022833"/>
    </source>
</evidence>
<reference evidence="17" key="1">
    <citation type="submission" date="2025-08" db="UniProtKB">
        <authorList>
            <consortium name="RefSeq"/>
        </authorList>
    </citation>
    <scope>IDENTIFICATION</scope>
    <source>
        <tissue evidence="17">Whole body</tissue>
    </source>
</reference>
<keyword evidence="9" id="KW-0238">DNA-binding</keyword>
<comment type="subcellular location">
    <subcellularLocation>
        <location evidence="2">Nucleus</location>
    </subcellularLocation>
</comment>
<dbReference type="CDD" id="cd20384">
    <property type="entry name" value="Tudor_ZGPAT"/>
    <property type="match status" value="1"/>
</dbReference>
<feature type="zinc finger region" description="C3H1-type" evidence="12">
    <location>
        <begin position="183"/>
        <end position="206"/>
    </location>
</feature>
<feature type="compositionally biased region" description="Acidic residues" evidence="13">
    <location>
        <begin position="278"/>
        <end position="293"/>
    </location>
</feature>
<evidence type="ECO:0000256" key="6">
    <source>
        <dbReference type="ARBA" id="ARBA00022771"/>
    </source>
</evidence>